<proteinExistence type="predicted"/>
<dbReference type="EMBL" id="KQ090066">
    <property type="protein sequence ID" value="KMT14837.1"/>
    <property type="molecule type" value="Genomic_DNA"/>
</dbReference>
<dbReference type="Proteomes" id="UP000035740">
    <property type="component" value="Chromosome 3"/>
</dbReference>
<dbReference type="Gramene" id="KMT14837">
    <property type="protein sequence ID" value="KMT14837"/>
    <property type="gene ID" value="BVRB_3g065610"/>
</dbReference>
<keyword evidence="2" id="KW-1185">Reference proteome</keyword>
<evidence type="ECO:0000313" key="2">
    <source>
        <dbReference type="Proteomes" id="UP000035740"/>
    </source>
</evidence>
<evidence type="ECO:0000313" key="1">
    <source>
        <dbReference type="EMBL" id="KMT14837.1"/>
    </source>
</evidence>
<accession>A0A0J8CMS5</accession>
<organism evidence="1 2">
    <name type="scientific">Beta vulgaris subsp. vulgaris</name>
    <name type="common">Beet</name>
    <dbReference type="NCBI Taxonomy" id="3555"/>
    <lineage>
        <taxon>Eukaryota</taxon>
        <taxon>Viridiplantae</taxon>
        <taxon>Streptophyta</taxon>
        <taxon>Embryophyta</taxon>
        <taxon>Tracheophyta</taxon>
        <taxon>Spermatophyta</taxon>
        <taxon>Magnoliopsida</taxon>
        <taxon>eudicotyledons</taxon>
        <taxon>Gunneridae</taxon>
        <taxon>Pentapetalae</taxon>
        <taxon>Caryophyllales</taxon>
        <taxon>Chenopodiaceae</taxon>
        <taxon>Betoideae</taxon>
        <taxon>Beta</taxon>
    </lineage>
</organism>
<reference evidence="1 2" key="1">
    <citation type="journal article" date="2014" name="Nature">
        <title>The genome of the recently domesticated crop plant sugar beet (Beta vulgaris).</title>
        <authorList>
            <person name="Dohm J.C."/>
            <person name="Minoche A.E."/>
            <person name="Holtgrawe D."/>
            <person name="Capella-Gutierrez S."/>
            <person name="Zakrzewski F."/>
            <person name="Tafer H."/>
            <person name="Rupp O."/>
            <person name="Sorensen T.R."/>
            <person name="Stracke R."/>
            <person name="Reinhardt R."/>
            <person name="Goesmann A."/>
            <person name="Kraft T."/>
            <person name="Schulz B."/>
            <person name="Stadler P.F."/>
            <person name="Schmidt T."/>
            <person name="Gabaldon T."/>
            <person name="Lehrach H."/>
            <person name="Weisshaar B."/>
            <person name="Himmelbauer H."/>
        </authorList>
    </citation>
    <scope>NUCLEOTIDE SEQUENCE [LARGE SCALE GENOMIC DNA]</scope>
    <source>
        <tissue evidence="1">Taproot</tissue>
    </source>
</reference>
<gene>
    <name evidence="1" type="ORF">BVRB_3g065610</name>
</gene>
<dbReference type="AlphaFoldDB" id="A0A0J8CMS5"/>
<name>A0A0J8CMS5_BETVV</name>
<sequence length="46" mass="5189">MEASVGAFPNEIGTCSLICIEVCCQDERIIFRLEGADRFQLKIIQQ</sequence>
<protein>
    <submittedName>
        <fullName evidence="1">Uncharacterized protein</fullName>
    </submittedName>
</protein>